<sequence length="259" mass="29835">MIKCLDYSYKDLILNFLNKEKEKNLYILTNLEFHGFNAPYLRIYGEFDQFNKIIAALFQFNNFFIIYSSNNFSTKEFSDIINANNYTHICGESSVLEKLKPFIKFKTIEKSTLCVINNIKSLKTNLNIIQEFQFGDGEKVVNLSNHIEEFPKNIYNSNKLDLDILTERVKGYCVLNNNKDMICMAQLLLNTSSYGIIVGVGTHPDFRLNGYASKCVSKLIESNYTEGKLFGLTYTSNNAKKMYHSLGFKDICSWSFISS</sequence>
<evidence type="ECO:0000313" key="3">
    <source>
        <dbReference type="Proteomes" id="UP000049127"/>
    </source>
</evidence>
<evidence type="ECO:0000313" key="2">
    <source>
        <dbReference type="EMBL" id="CEQ03796.1"/>
    </source>
</evidence>
<dbReference type="SUPFAM" id="SSF55729">
    <property type="entry name" value="Acyl-CoA N-acyltransferases (Nat)"/>
    <property type="match status" value="1"/>
</dbReference>
<gene>
    <name evidence="2" type="ORF">R28058_15291</name>
</gene>
<dbReference type="RefSeq" id="WP_055341992.1">
    <property type="nucleotide sequence ID" value="NZ_CDNI01000003.1"/>
</dbReference>
<dbReference type="Gene3D" id="3.40.630.30">
    <property type="match status" value="1"/>
</dbReference>
<proteinExistence type="predicted"/>
<evidence type="ECO:0000259" key="1">
    <source>
        <dbReference type="PROSITE" id="PS51186"/>
    </source>
</evidence>
<dbReference type="PROSITE" id="PS51186">
    <property type="entry name" value="GNAT"/>
    <property type="match status" value="1"/>
</dbReference>
<dbReference type="OrthoDB" id="248489at2"/>
<dbReference type="Proteomes" id="UP000049127">
    <property type="component" value="Unassembled WGS sequence"/>
</dbReference>
<dbReference type="InterPro" id="IPR016181">
    <property type="entry name" value="Acyl_CoA_acyltransferase"/>
</dbReference>
<dbReference type="Pfam" id="PF12746">
    <property type="entry name" value="GNAT_acetyltran"/>
    <property type="match status" value="1"/>
</dbReference>
<accession>A0A0C7G6S0</accession>
<dbReference type="AlphaFoldDB" id="A0A0C7G6S0"/>
<name>A0A0C7G6S0_PARSO</name>
<feature type="domain" description="N-acetyltransferase" evidence="1">
    <location>
        <begin position="127"/>
        <end position="259"/>
    </location>
</feature>
<protein>
    <submittedName>
        <fullName evidence="2">Acetyltransferase</fullName>
    </submittedName>
</protein>
<reference evidence="2 3" key="1">
    <citation type="submission" date="2015-01" db="EMBL/GenBank/DDBJ databases">
        <authorList>
            <person name="Aslett A.Martin."/>
            <person name="De Silva Nishadi"/>
        </authorList>
    </citation>
    <scope>NUCLEOTIDE SEQUENCE [LARGE SCALE GENOMIC DNA]</scope>
    <source>
        <strain evidence="2 3">R28058</strain>
    </source>
</reference>
<keyword evidence="2" id="KW-0808">Transferase</keyword>
<dbReference type="InterPro" id="IPR000182">
    <property type="entry name" value="GNAT_dom"/>
</dbReference>
<dbReference type="GO" id="GO:0016747">
    <property type="term" value="F:acyltransferase activity, transferring groups other than amino-acyl groups"/>
    <property type="evidence" value="ECO:0007669"/>
    <property type="project" value="InterPro"/>
</dbReference>
<organism evidence="2 3">
    <name type="scientific">Paraclostridium sordellii</name>
    <name type="common">Clostridium sordellii</name>
    <dbReference type="NCBI Taxonomy" id="1505"/>
    <lineage>
        <taxon>Bacteria</taxon>
        <taxon>Bacillati</taxon>
        <taxon>Bacillota</taxon>
        <taxon>Clostridia</taxon>
        <taxon>Peptostreptococcales</taxon>
        <taxon>Peptostreptococcaceae</taxon>
        <taxon>Paraclostridium</taxon>
    </lineage>
</organism>
<dbReference type="EMBL" id="CEKZ01000003">
    <property type="protein sequence ID" value="CEQ03796.1"/>
    <property type="molecule type" value="Genomic_DNA"/>
</dbReference>
<dbReference type="InterPro" id="IPR027365">
    <property type="entry name" value="GNAT_acetyltra_YdfB-like"/>
</dbReference>